<evidence type="ECO:0000313" key="2">
    <source>
        <dbReference type="Proteomes" id="UP000005801"/>
    </source>
</evidence>
<comment type="caution">
    <text evidence="1">The sequence shown here is derived from an EMBL/GenBank/DDBJ whole genome shotgun (WGS) entry which is preliminary data.</text>
</comment>
<keyword evidence="2" id="KW-1185">Reference proteome</keyword>
<reference evidence="1 2" key="1">
    <citation type="submission" date="2007-06" db="EMBL/GenBank/DDBJ databases">
        <authorList>
            <person name="Shimkets L."/>
            <person name="Ferriera S."/>
            <person name="Johnson J."/>
            <person name="Kravitz S."/>
            <person name="Beeson K."/>
            <person name="Sutton G."/>
            <person name="Rogers Y.-H."/>
            <person name="Friedman R."/>
            <person name="Frazier M."/>
            <person name="Venter J.C."/>
        </authorList>
    </citation>
    <scope>NUCLEOTIDE SEQUENCE [LARGE SCALE GENOMIC DNA]</scope>
    <source>
        <strain evidence="1 2">SIR-1</strain>
    </source>
</reference>
<dbReference type="EMBL" id="ABCS01000001">
    <property type="protein sequence ID" value="EDM81884.1"/>
    <property type="molecule type" value="Genomic_DNA"/>
</dbReference>
<sequence length="104" mass="10665">MAAAQASARLADGPPRAALRSVCHAFALGIGHRVGCELGAHVGAQRAPSRGAGAPRRASGDFERAAALYETIVAGDRYTTRSLALIEAALNYTDGTTPFNEAGV</sequence>
<dbReference type="STRING" id="391625.PPSIR1_05438"/>
<evidence type="ECO:0000313" key="1">
    <source>
        <dbReference type="EMBL" id="EDM81884.1"/>
    </source>
</evidence>
<accession>A6FX60</accession>
<gene>
    <name evidence="1" type="ORF">PPSIR1_05438</name>
</gene>
<name>A6FX60_9BACT</name>
<protein>
    <submittedName>
        <fullName evidence="1">Uncharacterized protein</fullName>
    </submittedName>
</protein>
<dbReference type="AlphaFoldDB" id="A6FX60"/>
<dbReference type="Proteomes" id="UP000005801">
    <property type="component" value="Unassembled WGS sequence"/>
</dbReference>
<organism evidence="1 2">
    <name type="scientific">Plesiocystis pacifica SIR-1</name>
    <dbReference type="NCBI Taxonomy" id="391625"/>
    <lineage>
        <taxon>Bacteria</taxon>
        <taxon>Pseudomonadati</taxon>
        <taxon>Myxococcota</taxon>
        <taxon>Polyangia</taxon>
        <taxon>Nannocystales</taxon>
        <taxon>Nannocystaceae</taxon>
        <taxon>Plesiocystis</taxon>
    </lineage>
</organism>
<proteinExistence type="predicted"/>